<reference evidence="2 3" key="1">
    <citation type="submission" date="2018-06" db="EMBL/GenBank/DDBJ databases">
        <authorList>
            <consortium name="Pathogen Informatics"/>
            <person name="Doyle S."/>
        </authorList>
    </citation>
    <scope>NUCLEOTIDE SEQUENCE [LARGE SCALE GENOMIC DNA]</scope>
    <source>
        <strain evidence="2 3">NCTC11190</strain>
    </source>
</reference>
<dbReference type="PANTHER" id="PTHR35867">
    <property type="entry name" value="PROTEIN RSEC"/>
    <property type="match status" value="1"/>
</dbReference>
<keyword evidence="3" id="KW-1185">Reference proteome</keyword>
<dbReference type="AlphaFoldDB" id="A0A379MRP6"/>
<proteinExistence type="predicted"/>
<keyword evidence="1" id="KW-1133">Transmembrane helix</keyword>
<dbReference type="STRING" id="880526.GCA_000427365_00146"/>
<dbReference type="OrthoDB" id="9941996at2"/>
<sequence>MRNAPETGIQILDFFVTFVASTRTASHTSSMIRTPGTLRQSATVVRVDTSEIEVEVCRPEACAACKAKSVCSEGGGQGKRMTLANDGQGYRVGEQVTLVMRRSSGLKAVVIAYLAPVVLIVAALLGFQTAGVNETSAALLTLAILVLYFIIVRLLRGRINRELTIEIEKEIGQ</sequence>
<feature type="transmembrane region" description="Helical" evidence="1">
    <location>
        <begin position="110"/>
        <end position="130"/>
    </location>
</feature>
<dbReference type="InterPro" id="IPR007359">
    <property type="entry name" value="SigmaE_reg_RseC_MucC"/>
</dbReference>
<keyword evidence="1" id="KW-0812">Transmembrane</keyword>
<accession>A0A379MRP6</accession>
<dbReference type="EMBL" id="UGVL01000001">
    <property type="protein sequence ID" value="SUE34195.1"/>
    <property type="molecule type" value="Genomic_DNA"/>
</dbReference>
<dbReference type="PANTHER" id="PTHR35867:SF1">
    <property type="entry name" value="PROTEIN RSEC"/>
    <property type="match status" value="1"/>
</dbReference>
<dbReference type="Pfam" id="PF04246">
    <property type="entry name" value="RseC_MucC"/>
    <property type="match status" value="1"/>
</dbReference>
<organism evidence="2 3">
    <name type="scientific">Rikenella microfusus</name>
    <dbReference type="NCBI Taxonomy" id="28139"/>
    <lineage>
        <taxon>Bacteria</taxon>
        <taxon>Pseudomonadati</taxon>
        <taxon>Bacteroidota</taxon>
        <taxon>Bacteroidia</taxon>
        <taxon>Bacteroidales</taxon>
        <taxon>Rikenellaceae</taxon>
        <taxon>Rikenella</taxon>
    </lineage>
</organism>
<evidence type="ECO:0000256" key="1">
    <source>
        <dbReference type="SAM" id="Phobius"/>
    </source>
</evidence>
<evidence type="ECO:0000313" key="3">
    <source>
        <dbReference type="Proteomes" id="UP000255233"/>
    </source>
</evidence>
<dbReference type="Proteomes" id="UP000255233">
    <property type="component" value="Unassembled WGS sequence"/>
</dbReference>
<name>A0A379MRP6_9BACT</name>
<keyword evidence="1" id="KW-0472">Membrane</keyword>
<evidence type="ECO:0000313" key="2">
    <source>
        <dbReference type="EMBL" id="SUE34195.1"/>
    </source>
</evidence>
<protein>
    <submittedName>
        <fullName evidence="2">Positive regulator of sigma E activity</fullName>
    </submittedName>
</protein>
<gene>
    <name evidence="2" type="ORF">NCTC11190_01414</name>
</gene>
<feature type="transmembrane region" description="Helical" evidence="1">
    <location>
        <begin position="136"/>
        <end position="155"/>
    </location>
</feature>